<dbReference type="PANTHER" id="PTHR45713:SF6">
    <property type="entry name" value="F5_8 TYPE C DOMAIN-CONTAINING PROTEIN"/>
    <property type="match status" value="1"/>
</dbReference>
<keyword evidence="10" id="KW-0456">Lyase</keyword>
<name>A0ABS1WIM7_9FLAO</name>
<dbReference type="PANTHER" id="PTHR45713">
    <property type="entry name" value="FTP DOMAIN-CONTAINING PROTEIN"/>
    <property type="match status" value="1"/>
</dbReference>
<evidence type="ECO:0000256" key="8">
    <source>
        <dbReference type="ARBA" id="ARBA00023157"/>
    </source>
</evidence>
<keyword evidence="7" id="KW-0106">Calcium</keyword>
<dbReference type="PROSITE" id="PS51257">
    <property type="entry name" value="PROKAR_LIPOPROTEIN"/>
    <property type="match status" value="1"/>
</dbReference>
<dbReference type="CDD" id="cd04080">
    <property type="entry name" value="CBM6_cellulase-like"/>
    <property type="match status" value="1"/>
</dbReference>
<organism evidence="10 11">
    <name type="scientific">Olleya sediminilitoris</name>
    <dbReference type="NCBI Taxonomy" id="2795739"/>
    <lineage>
        <taxon>Bacteria</taxon>
        <taxon>Pseudomonadati</taxon>
        <taxon>Bacteroidota</taxon>
        <taxon>Flavobacteriia</taxon>
        <taxon>Flavobacteriales</taxon>
        <taxon>Flavobacteriaceae</taxon>
    </lineage>
</organism>
<evidence type="ECO:0000256" key="7">
    <source>
        <dbReference type="ARBA" id="ARBA00022837"/>
    </source>
</evidence>
<dbReference type="Proteomes" id="UP000605013">
    <property type="component" value="Unassembled WGS sequence"/>
</dbReference>
<evidence type="ECO:0000259" key="9">
    <source>
        <dbReference type="PROSITE" id="PS51175"/>
    </source>
</evidence>
<evidence type="ECO:0000313" key="10">
    <source>
        <dbReference type="EMBL" id="MBL7558958.1"/>
    </source>
</evidence>
<dbReference type="Pfam" id="PF22633">
    <property type="entry name" value="F5_F8_type_C_2"/>
    <property type="match status" value="1"/>
</dbReference>
<dbReference type="InterPro" id="IPR051941">
    <property type="entry name" value="BG_Antigen-Binding_Lectin"/>
</dbReference>
<evidence type="ECO:0000256" key="5">
    <source>
        <dbReference type="ARBA" id="ARBA00022729"/>
    </source>
</evidence>
<evidence type="ECO:0000256" key="1">
    <source>
        <dbReference type="ARBA" id="ARBA00002219"/>
    </source>
</evidence>
<dbReference type="SMART" id="SM00606">
    <property type="entry name" value="CBD_IV"/>
    <property type="match status" value="1"/>
</dbReference>
<keyword evidence="6" id="KW-0430">Lectin</keyword>
<gene>
    <name evidence="10" type="ORF">JAO71_03995</name>
</gene>
<dbReference type="EMBL" id="JAEMEF010000002">
    <property type="protein sequence ID" value="MBL7558958.1"/>
    <property type="molecule type" value="Genomic_DNA"/>
</dbReference>
<dbReference type="RefSeq" id="WP_202999038.1">
    <property type="nucleotide sequence ID" value="NZ_JAEMEF010000002.1"/>
</dbReference>
<accession>A0ABS1WIM7</accession>
<dbReference type="InterPro" id="IPR005084">
    <property type="entry name" value="CBM6"/>
</dbReference>
<dbReference type="InterPro" id="IPR014895">
    <property type="entry name" value="Alginate_lyase_2"/>
</dbReference>
<keyword evidence="11" id="KW-1185">Reference proteome</keyword>
<keyword evidence="4" id="KW-0479">Metal-binding</keyword>
<keyword evidence="5" id="KW-0732">Signal</keyword>
<proteinExistence type="inferred from homology"/>
<dbReference type="InterPro" id="IPR006584">
    <property type="entry name" value="Cellulose-bd_IV"/>
</dbReference>
<dbReference type="GO" id="GO:0016829">
    <property type="term" value="F:lyase activity"/>
    <property type="evidence" value="ECO:0007669"/>
    <property type="project" value="UniProtKB-KW"/>
</dbReference>
<comment type="function">
    <text evidence="1">Acts as a defensive agent. Recognizes blood group fucosylated oligosaccharides including A, B, H and Lewis B-type antigens. Does not recognize Lewis A antigen and has low affinity for monovalent haptens.</text>
</comment>
<dbReference type="Gene3D" id="2.60.120.200">
    <property type="match status" value="1"/>
</dbReference>
<evidence type="ECO:0000256" key="6">
    <source>
        <dbReference type="ARBA" id="ARBA00022734"/>
    </source>
</evidence>
<protein>
    <submittedName>
        <fullName evidence="10">Polysaccharide lyase family 7 protein</fullName>
    </submittedName>
</protein>
<comment type="similarity">
    <text evidence="2">Belongs to the fucolectin family.</text>
</comment>
<dbReference type="SMART" id="SM00607">
    <property type="entry name" value="FTP"/>
    <property type="match status" value="1"/>
</dbReference>
<dbReference type="InterPro" id="IPR013320">
    <property type="entry name" value="ConA-like_dom_sf"/>
</dbReference>
<feature type="domain" description="CBM6" evidence="9">
    <location>
        <begin position="62"/>
        <end position="181"/>
    </location>
</feature>
<dbReference type="SUPFAM" id="SSF49899">
    <property type="entry name" value="Concanavalin A-like lectins/glucanases"/>
    <property type="match status" value="1"/>
</dbReference>
<evidence type="ECO:0000313" key="11">
    <source>
        <dbReference type="Proteomes" id="UP000605013"/>
    </source>
</evidence>
<evidence type="ECO:0000256" key="4">
    <source>
        <dbReference type="ARBA" id="ARBA00022723"/>
    </source>
</evidence>
<dbReference type="InterPro" id="IPR006585">
    <property type="entry name" value="FTP1"/>
</dbReference>
<dbReference type="Pfam" id="PF03422">
    <property type="entry name" value="CBM_6"/>
    <property type="match status" value="1"/>
</dbReference>
<dbReference type="Gene3D" id="2.60.120.260">
    <property type="entry name" value="Galactose-binding domain-like"/>
    <property type="match status" value="2"/>
</dbReference>
<evidence type="ECO:0000256" key="3">
    <source>
        <dbReference type="ARBA" id="ARBA00011233"/>
    </source>
</evidence>
<sequence length="617" mass="66190">MKKQINSLIRKKGLLSSVLLLVLLIIVSCSTEELETNTQDSKAKTEIGNHALRTTISSNNSVTIEAENYDNMSGIQTETTSDSGGGQNVGWIDSGDYLEYDLNVTASGSYKFEFRVASKSNNSKMDFYQGNTKLSNVNKASTGGWQNWTTTSKTVNLSSGNSTLKLLATGSGWNINWIKITPVNVDANASNTTNLALNKSATQSSTSNNGVASRAVDGNTTGVWGQGSVTHTNSTYRPWWQVQLGANYNIGDIKIWNRTDCCADRLSNFDVFVYNTAGVQVYKTTITATPSPSVTISTDGVLGSRVRIKLKDTNPLSLAEVQVFAADGSGTGGSGNLDPDQAPSDNFDLSTWKITLSSGSEKSVSQLNNGYELSNQFYTASDGGMVFKNYPLGAGTTTNSTYSRVELREMLRGTNTSISTSGVNGNNWVFSSSNSSSQNNAGGVDGVMEATLKVNRVTTTSGSTSQVGRIIIGQIHASGDEPIRLYYHKQPGHSKGAIYFAHDPSVGDEVFENMIGNYVEETGSGAGDYTGAGSPSNGIALNEEFSYKIEVVANTMYVTIYNASGSSIASKTFNMSNSGFANDWMYFKAGVYSGNKSVTSSSDYEQVTFYKLEKSHN</sequence>
<reference evidence="10 11" key="1">
    <citation type="submission" date="2020-12" db="EMBL/GenBank/DDBJ databases">
        <title>Olleya sediminilitoris sp. nov., isolated from a tidal flat.</title>
        <authorList>
            <person name="Park S."/>
            <person name="Yoon J.-H."/>
        </authorList>
    </citation>
    <scope>NUCLEOTIDE SEQUENCE [LARGE SCALE GENOMIC DNA]</scope>
    <source>
        <strain evidence="10 11">YSTF-M6</strain>
    </source>
</reference>
<dbReference type="SUPFAM" id="SSF49785">
    <property type="entry name" value="Galactose-binding domain-like"/>
    <property type="match status" value="2"/>
</dbReference>
<comment type="subunit">
    <text evidence="3">Homotrimer.</text>
</comment>
<dbReference type="PROSITE" id="PS51175">
    <property type="entry name" value="CBM6"/>
    <property type="match status" value="1"/>
</dbReference>
<keyword evidence="8" id="KW-1015">Disulfide bond</keyword>
<evidence type="ECO:0000256" key="2">
    <source>
        <dbReference type="ARBA" id="ARBA00010147"/>
    </source>
</evidence>
<dbReference type="InterPro" id="IPR008979">
    <property type="entry name" value="Galactose-bd-like_sf"/>
</dbReference>
<comment type="caution">
    <text evidence="10">The sequence shown here is derived from an EMBL/GenBank/DDBJ whole genome shotgun (WGS) entry which is preliminary data.</text>
</comment>
<dbReference type="Pfam" id="PF08787">
    <property type="entry name" value="Alginate_lyase2"/>
    <property type="match status" value="1"/>
</dbReference>